<dbReference type="NCBIfam" id="NF003641">
    <property type="entry name" value="PRK05279.1"/>
    <property type="match status" value="1"/>
</dbReference>
<evidence type="ECO:0000256" key="5">
    <source>
        <dbReference type="ARBA" id="ARBA00022679"/>
    </source>
</evidence>
<dbReference type="Pfam" id="PF00696">
    <property type="entry name" value="AA_kinase"/>
    <property type="match status" value="1"/>
</dbReference>
<keyword evidence="3 8" id="KW-0055">Arginine biosynthesis</keyword>
<evidence type="ECO:0000313" key="13">
    <source>
        <dbReference type="Proteomes" id="UP001556709"/>
    </source>
</evidence>
<evidence type="ECO:0000256" key="1">
    <source>
        <dbReference type="ARBA" id="ARBA00004925"/>
    </source>
</evidence>
<keyword evidence="5 8" id="KW-0808">Transferase</keyword>
<evidence type="ECO:0000256" key="4">
    <source>
        <dbReference type="ARBA" id="ARBA00022605"/>
    </source>
</evidence>
<accession>A0ABV3TDZ1</accession>
<keyword evidence="6 8" id="KW-0012">Acyltransferase</keyword>
<feature type="compositionally biased region" description="Basic and acidic residues" evidence="9">
    <location>
        <begin position="428"/>
        <end position="437"/>
    </location>
</feature>
<comment type="pathway">
    <text evidence="1 8">Amino-acid biosynthesis; L-arginine biosynthesis; N(2)-acetyl-L-ornithine from L-glutamate: step 1/4.</text>
</comment>
<evidence type="ECO:0000256" key="6">
    <source>
        <dbReference type="ARBA" id="ARBA00023315"/>
    </source>
</evidence>
<dbReference type="HAMAP" id="MF_01105">
    <property type="entry name" value="N_acetyl_glu_synth"/>
    <property type="match status" value="1"/>
</dbReference>
<comment type="catalytic activity">
    <reaction evidence="7 8">
        <text>L-glutamate + acetyl-CoA = N-acetyl-L-glutamate + CoA + H(+)</text>
        <dbReference type="Rhea" id="RHEA:24292"/>
        <dbReference type="ChEBI" id="CHEBI:15378"/>
        <dbReference type="ChEBI" id="CHEBI:29985"/>
        <dbReference type="ChEBI" id="CHEBI:44337"/>
        <dbReference type="ChEBI" id="CHEBI:57287"/>
        <dbReference type="ChEBI" id="CHEBI:57288"/>
        <dbReference type="EC" id="2.3.1.1"/>
    </reaction>
</comment>
<dbReference type="EC" id="2.3.1.1" evidence="8"/>
<dbReference type="Pfam" id="PF00583">
    <property type="entry name" value="Acetyltransf_1"/>
    <property type="match status" value="1"/>
</dbReference>
<keyword evidence="13" id="KW-1185">Reference proteome</keyword>
<dbReference type="NCBIfam" id="TIGR01890">
    <property type="entry name" value="N-Ac-Glu-synth"/>
    <property type="match status" value="1"/>
</dbReference>
<dbReference type="EMBL" id="JBAKFM010000003">
    <property type="protein sequence ID" value="MEX0469431.1"/>
    <property type="molecule type" value="Genomic_DNA"/>
</dbReference>
<evidence type="ECO:0000256" key="7">
    <source>
        <dbReference type="ARBA" id="ARBA00048372"/>
    </source>
</evidence>
<evidence type="ECO:0000259" key="11">
    <source>
        <dbReference type="PROSITE" id="PS51186"/>
    </source>
</evidence>
<evidence type="ECO:0000256" key="9">
    <source>
        <dbReference type="SAM" id="MobiDB-lite"/>
    </source>
</evidence>
<feature type="domain" description="STAS" evidence="10">
    <location>
        <begin position="1"/>
        <end position="104"/>
    </location>
</feature>
<evidence type="ECO:0000259" key="10">
    <source>
        <dbReference type="PROSITE" id="PS50801"/>
    </source>
</evidence>
<evidence type="ECO:0000256" key="8">
    <source>
        <dbReference type="HAMAP-Rule" id="MF_01105"/>
    </source>
</evidence>
<dbReference type="PANTHER" id="PTHR30602">
    <property type="entry name" value="AMINO-ACID ACETYLTRANSFERASE"/>
    <property type="match status" value="1"/>
</dbReference>
<comment type="caution">
    <text evidence="12">The sequence shown here is derived from an EMBL/GenBank/DDBJ whole genome shotgun (WGS) entry which is preliminary data.</text>
</comment>
<dbReference type="InterPro" id="IPR036393">
    <property type="entry name" value="AceGlu_kinase-like_sf"/>
</dbReference>
<comment type="similarity">
    <text evidence="2 8">Belongs to the acetyltransferase family. ArgA subfamily.</text>
</comment>
<dbReference type="CDD" id="cd04237">
    <property type="entry name" value="AAK_NAGS-ABP"/>
    <property type="match status" value="1"/>
</dbReference>
<evidence type="ECO:0000256" key="2">
    <source>
        <dbReference type="ARBA" id="ARBA00009145"/>
    </source>
</evidence>
<evidence type="ECO:0000256" key="3">
    <source>
        <dbReference type="ARBA" id="ARBA00022571"/>
    </source>
</evidence>
<feature type="region of interest" description="Disordered" evidence="9">
    <location>
        <begin position="416"/>
        <end position="437"/>
    </location>
</feature>
<dbReference type="Proteomes" id="UP001556709">
    <property type="component" value="Unassembled WGS sequence"/>
</dbReference>
<dbReference type="InterPro" id="IPR033719">
    <property type="entry name" value="NAGS_kin"/>
</dbReference>
<dbReference type="GO" id="GO:0016746">
    <property type="term" value="F:acyltransferase activity"/>
    <property type="evidence" value="ECO:0007669"/>
    <property type="project" value="UniProtKB-KW"/>
</dbReference>
<dbReference type="CDD" id="cd04301">
    <property type="entry name" value="NAT_SF"/>
    <property type="match status" value="1"/>
</dbReference>
<comment type="subcellular location">
    <subcellularLocation>
        <location evidence="8">Cytoplasm</location>
    </subcellularLocation>
</comment>
<reference evidence="12 13" key="1">
    <citation type="submission" date="2024-02" db="EMBL/GenBank/DDBJ databases">
        <title>New especies of Spiribacter isolated from saline water.</title>
        <authorList>
            <person name="Leon M.J."/>
            <person name="De La Haba R."/>
            <person name="Sanchez-Porro C."/>
            <person name="Ventosa A."/>
        </authorList>
    </citation>
    <scope>NUCLEOTIDE SEQUENCE [LARGE SCALE GENOMIC DNA]</scope>
    <source>
        <strain evidence="13">ag22IC6-390</strain>
    </source>
</reference>
<dbReference type="InterPro" id="IPR001048">
    <property type="entry name" value="Asp/Glu/Uridylate_kinase"/>
</dbReference>
<name>A0ABV3TDZ1_9GAMM</name>
<dbReference type="PROSITE" id="PS51186">
    <property type="entry name" value="GNAT"/>
    <property type="match status" value="1"/>
</dbReference>
<dbReference type="PIRSF" id="PIRSF000423">
    <property type="entry name" value="ArgA"/>
    <property type="match status" value="1"/>
</dbReference>
<dbReference type="InterPro" id="IPR016181">
    <property type="entry name" value="Acyl_CoA_acyltransferase"/>
</dbReference>
<dbReference type="InterPro" id="IPR010167">
    <property type="entry name" value="NH2A_AcTrfase"/>
</dbReference>
<sequence>MTQSLAQLVAWFRHSSPFIHAHRDRTFVVGFDGEALIDAEAADALVHDLALLSGLGIRLVLVPGARPQVDERLARAGIEPRRANGLRITDATAMDGVRDAVGAVRLQLEALFSMGLANSPMAGLRLQVASGNFVTARPLGVLEGVDYAYTGTVRRVDADALRQRLDDRAVVIVSPLGVSPTGELFNLHAGDVAVAVARSLQADKLLFLHEGDGLVDGEGHRRGELTLDEARGLLASAEAEAMPEMIRQQLARAVAACRGGVPRVHLLPRRQDGAMLGELFTRDGVGTLVAARPFEQLRTAGTGDIPGILALIRPLEADGVLVARTRERLETEIDDFLVMEREGTIVACAALHGIDGGDGSPSGGEIACLVVHPEYRHSRRGEQLLEKLETQARARGWRQLFVLTTQASHWFVERGYQPTDPEALPPARRADYQPDRASRVLAKALTPD</sequence>
<dbReference type="InterPro" id="IPR000182">
    <property type="entry name" value="GNAT_dom"/>
</dbReference>
<protein>
    <recommendedName>
        <fullName evidence="8">Amino-acid acetyltransferase</fullName>
        <ecNumber evidence="8">2.3.1.1</ecNumber>
    </recommendedName>
    <alternativeName>
        <fullName evidence="8">N-acetylglutamate synthase</fullName>
        <shortName evidence="8">AGS</shortName>
        <shortName evidence="8">NAGS</shortName>
    </alternativeName>
</protein>
<gene>
    <name evidence="8 12" type="primary">argA</name>
    <name evidence="12" type="ORF">V6X73_06815</name>
</gene>
<dbReference type="Gene3D" id="3.40.630.30">
    <property type="match status" value="1"/>
</dbReference>
<feature type="domain" description="N-acetyltransferase" evidence="11">
    <location>
        <begin position="295"/>
        <end position="446"/>
    </location>
</feature>
<comment type="miscellaneous">
    <text evidence="8">In bacteria which possess the bifunctional enzyme ornithine acetyltransferase/N-acetylglutamate synthase (ArgJ), ArgA fulfills an anaplerotic role.</text>
</comment>
<dbReference type="RefSeq" id="WP_367959253.1">
    <property type="nucleotide sequence ID" value="NZ_JBAKFH010000001.1"/>
</dbReference>
<dbReference type="PROSITE" id="PS50801">
    <property type="entry name" value="STAS"/>
    <property type="match status" value="1"/>
</dbReference>
<evidence type="ECO:0000313" key="12">
    <source>
        <dbReference type="EMBL" id="MEX0469431.1"/>
    </source>
</evidence>
<dbReference type="InterPro" id="IPR002645">
    <property type="entry name" value="STAS_dom"/>
</dbReference>
<keyword evidence="8" id="KW-0963">Cytoplasm</keyword>
<dbReference type="PANTHER" id="PTHR30602:SF12">
    <property type="entry name" value="AMINO-ACID ACETYLTRANSFERASE NAGS1, CHLOROPLASTIC-RELATED"/>
    <property type="match status" value="1"/>
</dbReference>
<organism evidence="12 13">
    <name type="scientific">Spiribacter pallidus</name>
    <dbReference type="NCBI Taxonomy" id="1987936"/>
    <lineage>
        <taxon>Bacteria</taxon>
        <taxon>Pseudomonadati</taxon>
        <taxon>Pseudomonadota</taxon>
        <taxon>Gammaproteobacteria</taxon>
        <taxon>Chromatiales</taxon>
        <taxon>Ectothiorhodospiraceae</taxon>
        <taxon>Spiribacter</taxon>
    </lineage>
</organism>
<keyword evidence="4 8" id="KW-0028">Amino-acid biosynthesis</keyword>
<dbReference type="SUPFAM" id="SSF55729">
    <property type="entry name" value="Acyl-CoA N-acyltransferases (Nat)"/>
    <property type="match status" value="1"/>
</dbReference>
<dbReference type="Gene3D" id="3.40.1160.10">
    <property type="entry name" value="Acetylglutamate kinase-like"/>
    <property type="match status" value="1"/>
</dbReference>
<dbReference type="SUPFAM" id="SSF53633">
    <property type="entry name" value="Carbamate kinase-like"/>
    <property type="match status" value="1"/>
</dbReference>
<proteinExistence type="inferred from homology"/>